<comment type="caution">
    <text evidence="1">The sequence shown here is derived from an EMBL/GenBank/DDBJ whole genome shotgun (WGS) entry which is preliminary data.</text>
</comment>
<dbReference type="EMBL" id="JACSQL010000002">
    <property type="protein sequence ID" value="MBD7967772.1"/>
    <property type="molecule type" value="Genomic_DNA"/>
</dbReference>
<evidence type="ECO:0000313" key="2">
    <source>
        <dbReference type="Proteomes" id="UP000608071"/>
    </source>
</evidence>
<proteinExistence type="predicted"/>
<gene>
    <name evidence="1" type="ORF">H9647_06840</name>
</gene>
<evidence type="ECO:0000313" key="1">
    <source>
        <dbReference type="EMBL" id="MBD7967772.1"/>
    </source>
</evidence>
<sequence length="457" mass="49522">MPEKSGFFDHTEDDPREYPAREWAEYFGTLITNGVLNGGLNLNVSATGTDANVSISTGIAWIKGYRYSIYDSPLVLPIQPATTQDRIDRIILRLDTSITVKRIRALVVQGTPSANPVAPNIVRSGDVFDLSIAQVRVKANSTIILPANITDERLNQSVCGLMNSLIKVDTATFQQQWDAFIASVQNQGFATPSYVNAKALEAETNAKNASLPKTGGTISGALRVNGEFTFADGGTYTSLKQSVGDGKAMLKGTIITEKGGTVSQAGSTPTFVELDNGIRSIQQGRYASQIITRNVGSEETWPIAASQSGVVGPTIATFVGGTKLITASAQSYSSFSSSIYWSARTNTNNSLWIQLCLLDDAGRVWNLMKESYGNEVINEITMYILSLSIDLEEGLSRLILAHGLNENVDGLSRYNSPMPAGFNRNGTTSLRYVITSPLNNINMTMMTRHLNIPFKSM</sequence>
<accession>A0ABR8SW86</accession>
<protein>
    <submittedName>
        <fullName evidence="1">Uncharacterized protein</fullName>
    </submittedName>
</protein>
<dbReference type="Proteomes" id="UP000608071">
    <property type="component" value="Unassembled WGS sequence"/>
</dbReference>
<keyword evidence="2" id="KW-1185">Reference proteome</keyword>
<reference evidence="1 2" key="1">
    <citation type="submission" date="2020-08" db="EMBL/GenBank/DDBJ databases">
        <title>A Genomic Blueprint of the Chicken Gut Microbiome.</title>
        <authorList>
            <person name="Gilroy R."/>
            <person name="Ravi A."/>
            <person name="Getino M."/>
            <person name="Pursley I."/>
            <person name="Horton D.L."/>
            <person name="Alikhan N.-F."/>
            <person name="Baker D."/>
            <person name="Gharbi K."/>
            <person name="Hall N."/>
            <person name="Watson M."/>
            <person name="Adriaenssens E.M."/>
            <person name="Foster-Nyarko E."/>
            <person name="Jarju S."/>
            <person name="Secka A."/>
            <person name="Antonio M."/>
            <person name="Oren A."/>
            <person name="Chaudhuri R."/>
            <person name="La Ragione R.M."/>
            <person name="Hildebrand F."/>
            <person name="Pallen M.J."/>
        </authorList>
    </citation>
    <scope>NUCLEOTIDE SEQUENCE [LARGE SCALE GENOMIC DNA]</scope>
    <source>
        <strain evidence="1 2">Sa2BVA9</strain>
    </source>
</reference>
<name>A0ABR8SW86_9BACL</name>
<organism evidence="1 2">
    <name type="scientific">Paenibacillus gallinarum</name>
    <dbReference type="NCBI Taxonomy" id="2762232"/>
    <lineage>
        <taxon>Bacteria</taxon>
        <taxon>Bacillati</taxon>
        <taxon>Bacillota</taxon>
        <taxon>Bacilli</taxon>
        <taxon>Bacillales</taxon>
        <taxon>Paenibacillaceae</taxon>
        <taxon>Paenibacillus</taxon>
    </lineage>
</organism>
<dbReference type="RefSeq" id="WP_191799012.1">
    <property type="nucleotide sequence ID" value="NZ_JACSQL010000002.1"/>
</dbReference>